<dbReference type="InterPro" id="IPR043917">
    <property type="entry name" value="DUF5753"/>
</dbReference>
<dbReference type="SUPFAM" id="SSF47413">
    <property type="entry name" value="lambda repressor-like DNA-binding domains"/>
    <property type="match status" value="1"/>
</dbReference>
<dbReference type="Pfam" id="PF13560">
    <property type="entry name" value="HTH_31"/>
    <property type="match status" value="1"/>
</dbReference>
<comment type="caution">
    <text evidence="2">The sequence shown here is derived from an EMBL/GenBank/DDBJ whole genome shotgun (WGS) entry which is preliminary data.</text>
</comment>
<dbReference type="InterPro" id="IPR001387">
    <property type="entry name" value="Cro/C1-type_HTH"/>
</dbReference>
<reference evidence="2 3" key="1">
    <citation type="submission" date="2019-03" db="EMBL/GenBank/DDBJ databases">
        <title>Draft genome sequences of novel Actinobacteria.</title>
        <authorList>
            <person name="Sahin N."/>
            <person name="Ay H."/>
            <person name="Saygin H."/>
        </authorList>
    </citation>
    <scope>NUCLEOTIDE SEQUENCE [LARGE SCALE GENOMIC DNA]</scope>
    <source>
        <strain evidence="2 3">H3C3</strain>
    </source>
</reference>
<keyword evidence="3" id="KW-1185">Reference proteome</keyword>
<evidence type="ECO:0000313" key="2">
    <source>
        <dbReference type="EMBL" id="TDD92490.1"/>
    </source>
</evidence>
<evidence type="ECO:0000313" key="3">
    <source>
        <dbReference type="Proteomes" id="UP000294513"/>
    </source>
</evidence>
<evidence type="ECO:0000259" key="1">
    <source>
        <dbReference type="PROSITE" id="PS50943"/>
    </source>
</evidence>
<accession>A0A4R5C3K4</accession>
<organism evidence="2 3">
    <name type="scientific">Actinomadura rubrisoli</name>
    <dbReference type="NCBI Taxonomy" id="2530368"/>
    <lineage>
        <taxon>Bacteria</taxon>
        <taxon>Bacillati</taxon>
        <taxon>Actinomycetota</taxon>
        <taxon>Actinomycetes</taxon>
        <taxon>Streptosporangiales</taxon>
        <taxon>Thermomonosporaceae</taxon>
        <taxon>Actinomadura</taxon>
    </lineage>
</organism>
<proteinExistence type="predicted"/>
<dbReference type="EMBL" id="SMKU01000039">
    <property type="protein sequence ID" value="TDD92490.1"/>
    <property type="molecule type" value="Genomic_DNA"/>
</dbReference>
<gene>
    <name evidence="2" type="ORF">E1298_10755</name>
</gene>
<sequence length="270" mass="30386">MAKADTLDPDNNPWHWLAADLRVWRLERNLSQTQLAEILEVDGSTVSNYESATTKLPLDKAEILDRLWRTRGHFARIRRYAESAHDPNWFDAYTRYERQASTVKPYSALALHGLLQTPAYARALLVGGQVVDDIDRAVEERIARQEILVEDPPPNLWVLIKESVLWDPVGGPEVMHAQLAHLLGLSHKRNTMIRVVPRSLGAHPGIDGSFTLLTTSKGEHAWSEAVAGGRLVSDPAKLPEYRVRYERIGADALSRDSTRSLITKVMEAMQ</sequence>
<protein>
    <submittedName>
        <fullName evidence="2">XRE family transcriptional regulator</fullName>
    </submittedName>
</protein>
<dbReference type="InterPro" id="IPR010982">
    <property type="entry name" value="Lambda_DNA-bd_dom_sf"/>
</dbReference>
<dbReference type="Gene3D" id="1.10.260.40">
    <property type="entry name" value="lambda repressor-like DNA-binding domains"/>
    <property type="match status" value="1"/>
</dbReference>
<dbReference type="PROSITE" id="PS50943">
    <property type="entry name" value="HTH_CROC1"/>
    <property type="match status" value="1"/>
</dbReference>
<dbReference type="Proteomes" id="UP000294513">
    <property type="component" value="Unassembled WGS sequence"/>
</dbReference>
<dbReference type="OrthoDB" id="3355929at2"/>
<feature type="domain" description="HTH cro/C1-type" evidence="1">
    <location>
        <begin position="21"/>
        <end position="64"/>
    </location>
</feature>
<name>A0A4R5C3K4_9ACTN</name>
<dbReference type="CDD" id="cd00093">
    <property type="entry name" value="HTH_XRE"/>
    <property type="match status" value="1"/>
</dbReference>
<dbReference type="RefSeq" id="WP_131891890.1">
    <property type="nucleotide sequence ID" value="NZ_SMKU01000039.1"/>
</dbReference>
<dbReference type="Pfam" id="PF19054">
    <property type="entry name" value="DUF5753"/>
    <property type="match status" value="1"/>
</dbReference>
<dbReference type="SMART" id="SM00530">
    <property type="entry name" value="HTH_XRE"/>
    <property type="match status" value="1"/>
</dbReference>
<dbReference type="GO" id="GO:0003677">
    <property type="term" value="F:DNA binding"/>
    <property type="evidence" value="ECO:0007669"/>
    <property type="project" value="InterPro"/>
</dbReference>
<dbReference type="AlphaFoldDB" id="A0A4R5C3K4"/>